<evidence type="ECO:0000313" key="2">
    <source>
        <dbReference type="Proteomes" id="UP000193749"/>
    </source>
</evidence>
<dbReference type="Proteomes" id="UP000193749">
    <property type="component" value="Unassembled WGS sequence"/>
</dbReference>
<evidence type="ECO:0008006" key="3">
    <source>
        <dbReference type="Google" id="ProtNLM"/>
    </source>
</evidence>
<keyword evidence="2" id="KW-1185">Reference proteome</keyword>
<name>A0A1X1EYL3_PANCY</name>
<sequence>MQCMQARDSDLDNICDLLTAEFFDDPIYKFVFINQVGRFDRMWRFFRVYVDFAREYGGIHFIENYAGVQVYFRSEFMAISNEQLDIDNRLRRACDSDYTTVAAWMKGCDNYHPRTPPHCYLFLTAVKRAHRGHESTRVLATLFSELNVILDKNGFPCYSECTRRGGQIISRRFGFRDAGSPRKVEGFPEFFPIWREPQQTIAFSEL</sequence>
<dbReference type="AlphaFoldDB" id="A0A1X1EYL3"/>
<dbReference type="RefSeq" id="WP_084876954.1">
    <property type="nucleotide sequence ID" value="NZ_JAGGMY010000001.1"/>
</dbReference>
<dbReference type="STRING" id="55209.HA50_17850"/>
<gene>
    <name evidence="1" type="ORF">HA50_17850</name>
</gene>
<protein>
    <recommendedName>
        <fullName evidence="3">N-acetyltransferase</fullName>
    </recommendedName>
</protein>
<organism evidence="1 2">
    <name type="scientific">Pantoea cypripedii</name>
    <name type="common">Pectobacterium cypripedii</name>
    <name type="synonym">Erwinia cypripedii</name>
    <dbReference type="NCBI Taxonomy" id="55209"/>
    <lineage>
        <taxon>Bacteria</taxon>
        <taxon>Pseudomonadati</taxon>
        <taxon>Pseudomonadota</taxon>
        <taxon>Gammaproteobacteria</taxon>
        <taxon>Enterobacterales</taxon>
        <taxon>Erwiniaceae</taxon>
        <taxon>Pantoea</taxon>
    </lineage>
</organism>
<dbReference type="OrthoDB" id="7057833at2"/>
<evidence type="ECO:0000313" key="1">
    <source>
        <dbReference type="EMBL" id="ORM95108.1"/>
    </source>
</evidence>
<comment type="caution">
    <text evidence="1">The sequence shown here is derived from an EMBL/GenBank/DDBJ whole genome shotgun (WGS) entry which is preliminary data.</text>
</comment>
<reference evidence="1 2" key="1">
    <citation type="journal article" date="2017" name="Antonie Van Leeuwenhoek">
        <title>Phylogenomic resolution of the bacterial genus Pantoea and its relationship with Erwinia and Tatumella.</title>
        <authorList>
            <person name="Palmer M."/>
            <person name="Steenkamp E.T."/>
            <person name="Coetzee M.P."/>
            <person name="Chan W.Y."/>
            <person name="van Zyl E."/>
            <person name="De Maayer P."/>
            <person name="Coutinho T.A."/>
            <person name="Blom J."/>
            <person name="Smits T.H."/>
            <person name="Duffy B."/>
            <person name="Venter S.N."/>
        </authorList>
    </citation>
    <scope>NUCLEOTIDE SEQUENCE [LARGE SCALE GENOMIC DNA]</scope>
    <source>
        <strain evidence="1 2">LMG 2657</strain>
    </source>
</reference>
<proteinExistence type="predicted"/>
<dbReference type="Gene3D" id="3.40.630.30">
    <property type="match status" value="1"/>
</dbReference>
<accession>A0A1X1EYL3</accession>
<dbReference type="EMBL" id="MLJI01000001">
    <property type="protein sequence ID" value="ORM95108.1"/>
    <property type="molecule type" value="Genomic_DNA"/>
</dbReference>